<name>A0A4Y2K170_ARAVE</name>
<dbReference type="EMBL" id="BGPR01004038">
    <property type="protein sequence ID" value="GBM95182.1"/>
    <property type="molecule type" value="Genomic_DNA"/>
</dbReference>
<evidence type="ECO:0000313" key="1">
    <source>
        <dbReference type="EMBL" id="GBM95182.1"/>
    </source>
</evidence>
<protein>
    <submittedName>
        <fullName evidence="1">Uncharacterized protein</fullName>
    </submittedName>
</protein>
<comment type="caution">
    <text evidence="1">The sequence shown here is derived from an EMBL/GenBank/DDBJ whole genome shotgun (WGS) entry which is preliminary data.</text>
</comment>
<reference evidence="1 2" key="1">
    <citation type="journal article" date="2019" name="Sci. Rep.">
        <title>Orb-weaving spider Araneus ventricosus genome elucidates the spidroin gene catalogue.</title>
        <authorList>
            <person name="Kono N."/>
            <person name="Nakamura H."/>
            <person name="Ohtoshi R."/>
            <person name="Moran D.A.P."/>
            <person name="Shinohara A."/>
            <person name="Yoshida Y."/>
            <person name="Fujiwara M."/>
            <person name="Mori M."/>
            <person name="Tomita M."/>
            <person name="Arakawa K."/>
        </authorList>
    </citation>
    <scope>NUCLEOTIDE SEQUENCE [LARGE SCALE GENOMIC DNA]</scope>
</reference>
<evidence type="ECO:0000313" key="2">
    <source>
        <dbReference type="Proteomes" id="UP000499080"/>
    </source>
</evidence>
<keyword evidence="2" id="KW-1185">Reference proteome</keyword>
<dbReference type="AlphaFoldDB" id="A0A4Y2K170"/>
<proteinExistence type="predicted"/>
<organism evidence="1 2">
    <name type="scientific">Araneus ventricosus</name>
    <name type="common">Orbweaver spider</name>
    <name type="synonym">Epeira ventricosa</name>
    <dbReference type="NCBI Taxonomy" id="182803"/>
    <lineage>
        <taxon>Eukaryota</taxon>
        <taxon>Metazoa</taxon>
        <taxon>Ecdysozoa</taxon>
        <taxon>Arthropoda</taxon>
        <taxon>Chelicerata</taxon>
        <taxon>Arachnida</taxon>
        <taxon>Araneae</taxon>
        <taxon>Araneomorphae</taxon>
        <taxon>Entelegynae</taxon>
        <taxon>Araneoidea</taxon>
        <taxon>Araneidae</taxon>
        <taxon>Araneus</taxon>
    </lineage>
</organism>
<gene>
    <name evidence="1" type="ORF">AVEN_75721_1</name>
</gene>
<sequence>MSHRAACATGGSYLDIQSGGVCHWYLTPECPIGRLVSPVAHTWIFHRAACATGSSHMDVPSGGVCHRSLTDMSSGGTTLIFLLRTSPYGKAKHSHGCYTVETNVISRAGVHVLWTQKHCGVNRGGYYQFK</sequence>
<accession>A0A4Y2K170</accession>
<dbReference type="Proteomes" id="UP000499080">
    <property type="component" value="Unassembled WGS sequence"/>
</dbReference>